<keyword evidence="2" id="KW-1185">Reference proteome</keyword>
<sequence>MKLIDFAKELKSETGLPLAYYEFKPGQQPELPYLVYLVKGNDPTFADNKNYADFQEIDVELYTDKKDLASEELITGFFDAHEIPFVTYESWIESEKMFEVLYQITI</sequence>
<evidence type="ECO:0000313" key="1">
    <source>
        <dbReference type="EMBL" id="APX73114.1"/>
    </source>
</evidence>
<evidence type="ECO:0008006" key="3">
    <source>
        <dbReference type="Google" id="ProtNLM"/>
    </source>
</evidence>
<evidence type="ECO:0000313" key="2">
    <source>
        <dbReference type="Proteomes" id="UP000187499"/>
    </source>
</evidence>
<dbReference type="RefSeq" id="WP_076617880.1">
    <property type="nucleotide sequence ID" value="NZ_CP019323.1"/>
</dbReference>
<accession>A0A1P8Q5I0</accession>
<dbReference type="Proteomes" id="UP000187499">
    <property type="component" value="Chromosome"/>
</dbReference>
<dbReference type="OrthoDB" id="2299312at2"/>
<dbReference type="EMBL" id="CP019323">
    <property type="protein sequence ID" value="APX73114.1"/>
    <property type="molecule type" value="Genomic_DNA"/>
</dbReference>
<dbReference type="AlphaFoldDB" id="A0A1P8Q5I0"/>
<name>A0A1P8Q5I0_9LACO</name>
<protein>
    <recommendedName>
        <fullName evidence="3">Prophage pi2 protein 38</fullName>
    </recommendedName>
</protein>
<proteinExistence type="predicted"/>
<organism evidence="1 2">
    <name type="scientific">Companilactobacillus allii</name>
    <dbReference type="NCBI Taxonomy" id="1847728"/>
    <lineage>
        <taxon>Bacteria</taxon>
        <taxon>Bacillati</taxon>
        <taxon>Bacillota</taxon>
        <taxon>Bacilli</taxon>
        <taxon>Lactobacillales</taxon>
        <taxon>Lactobacillaceae</taxon>
        <taxon>Companilactobacillus</taxon>
    </lineage>
</organism>
<dbReference type="KEGG" id="lalw:BTM29_11370"/>
<reference evidence="2" key="1">
    <citation type="submission" date="2016-12" db="EMBL/GenBank/DDBJ databases">
        <authorList>
            <person name="Jung M.Y."/>
            <person name="Lee S.H."/>
        </authorList>
    </citation>
    <scope>NUCLEOTIDE SEQUENCE [LARGE SCALE GENOMIC DNA]</scope>
    <source>
        <strain evidence="2">WiKim39</strain>
    </source>
</reference>
<dbReference type="STRING" id="1847728.BTM29_11370"/>
<gene>
    <name evidence="1" type="ORF">BTM29_11370</name>
</gene>